<dbReference type="InterPro" id="IPR023213">
    <property type="entry name" value="CAT-like_dom_sf"/>
</dbReference>
<organism evidence="2 3">
    <name type="scientific">Dentipellis fragilis</name>
    <dbReference type="NCBI Taxonomy" id="205917"/>
    <lineage>
        <taxon>Eukaryota</taxon>
        <taxon>Fungi</taxon>
        <taxon>Dikarya</taxon>
        <taxon>Basidiomycota</taxon>
        <taxon>Agaricomycotina</taxon>
        <taxon>Agaricomycetes</taxon>
        <taxon>Russulales</taxon>
        <taxon>Hericiaceae</taxon>
        <taxon>Dentipellis</taxon>
    </lineage>
</organism>
<dbReference type="OrthoDB" id="1862401at2759"/>
<dbReference type="Proteomes" id="UP000298327">
    <property type="component" value="Unassembled WGS sequence"/>
</dbReference>
<gene>
    <name evidence="2" type="ORF">EVG20_g665</name>
</gene>
<name>A0A4Y9ZEC6_9AGAM</name>
<dbReference type="EMBL" id="SEOQ01000017">
    <property type="protein sequence ID" value="TFY72327.1"/>
    <property type="molecule type" value="Genomic_DNA"/>
</dbReference>
<dbReference type="GO" id="GO:0016747">
    <property type="term" value="F:acyltransferase activity, transferring groups other than amino-acyl groups"/>
    <property type="evidence" value="ECO:0007669"/>
    <property type="project" value="TreeGrafter"/>
</dbReference>
<comment type="caution">
    <text evidence="2">The sequence shown here is derived from an EMBL/GenBank/DDBJ whole genome shotgun (WGS) entry which is preliminary data.</text>
</comment>
<dbReference type="Gene3D" id="3.30.559.10">
    <property type="entry name" value="Chloramphenicol acetyltransferase-like domain"/>
    <property type="match status" value="2"/>
</dbReference>
<accession>A0A4Y9ZEC6</accession>
<evidence type="ECO:0008006" key="4">
    <source>
        <dbReference type="Google" id="ProtNLM"/>
    </source>
</evidence>
<evidence type="ECO:0000256" key="1">
    <source>
        <dbReference type="ARBA" id="ARBA00022679"/>
    </source>
</evidence>
<dbReference type="InterPro" id="IPR050317">
    <property type="entry name" value="Plant_Fungal_Acyltransferase"/>
</dbReference>
<dbReference type="PANTHER" id="PTHR31642:SF310">
    <property type="entry name" value="FATTY ALCOHOL:CAFFEOYL-COA ACYLTRANSFERASE"/>
    <property type="match status" value="1"/>
</dbReference>
<keyword evidence="3" id="KW-1185">Reference proteome</keyword>
<dbReference type="STRING" id="205917.A0A4Y9ZEC6"/>
<proteinExistence type="predicted"/>
<dbReference type="PANTHER" id="PTHR31642">
    <property type="entry name" value="TRICHOTHECENE 3-O-ACETYLTRANSFERASE"/>
    <property type="match status" value="1"/>
</dbReference>
<dbReference type="Pfam" id="PF02458">
    <property type="entry name" value="Transferase"/>
    <property type="match status" value="1"/>
</dbReference>
<protein>
    <recommendedName>
        <fullName evidence="4">Transferase</fullName>
    </recommendedName>
</protein>
<sequence>MPTTTRVKPSGKLAIPAPAPIVLHGLDFLPPPIYIRLHFFFLPDKTKSDTVDHLKTSLADVLDFYPPIAGSLRPGENGKLTLYCDGRGVDFLHQNVSYAYQDVPGGDSEVLGPQIELKGDQPLLAAKVTTFSCGTIALCLSMYHLVSDLQGYLDFLFTWAKIARGESIAPSSVPRTWARTPLQYFAEISTPPFSSLPGYTVLDAPPPPPPGPPKPAAQIRYFVSDNNLKALKADCKPRTDTDGVPWISSGDALTALLWRASTRCRHGVGAKNEERDILGMAVDGRDRSQGKGMMNGQYFGNFIVGAALELPTDTLLRKGTDGLSQVASAIRKGLTEQTTPEIIKAKVEFIQSVEPCGRLMQQYDTMLSNWSRFPLTGPSLDFGWGVPTGYAIGDTPFPAGVLSILGAKGGLLCVLAVEEEAAELARSDEELLKYGEFVSRWII</sequence>
<keyword evidence="1" id="KW-0808">Transferase</keyword>
<evidence type="ECO:0000313" key="2">
    <source>
        <dbReference type="EMBL" id="TFY72327.1"/>
    </source>
</evidence>
<dbReference type="AlphaFoldDB" id="A0A4Y9ZEC6"/>
<evidence type="ECO:0000313" key="3">
    <source>
        <dbReference type="Proteomes" id="UP000298327"/>
    </source>
</evidence>
<reference evidence="2 3" key="1">
    <citation type="submission" date="2019-02" db="EMBL/GenBank/DDBJ databases">
        <title>Genome sequencing of the rare red list fungi Dentipellis fragilis.</title>
        <authorList>
            <person name="Buettner E."/>
            <person name="Kellner H."/>
        </authorList>
    </citation>
    <scope>NUCLEOTIDE SEQUENCE [LARGE SCALE GENOMIC DNA]</scope>
    <source>
        <strain evidence="2 3">DSM 105465</strain>
    </source>
</reference>